<keyword evidence="3" id="KW-1185">Reference proteome</keyword>
<organism evidence="2 3">
    <name type="scientific">Oesophagostomum dentatum</name>
    <name type="common">Nodular worm</name>
    <dbReference type="NCBI Taxonomy" id="61180"/>
    <lineage>
        <taxon>Eukaryota</taxon>
        <taxon>Metazoa</taxon>
        <taxon>Ecdysozoa</taxon>
        <taxon>Nematoda</taxon>
        <taxon>Chromadorea</taxon>
        <taxon>Rhabditida</taxon>
        <taxon>Rhabditina</taxon>
        <taxon>Rhabditomorpha</taxon>
        <taxon>Strongyloidea</taxon>
        <taxon>Strongylidae</taxon>
        <taxon>Oesophagostomum</taxon>
    </lineage>
</organism>
<dbReference type="Proteomes" id="UP000053660">
    <property type="component" value="Unassembled WGS sequence"/>
</dbReference>
<evidence type="ECO:0000313" key="2">
    <source>
        <dbReference type="EMBL" id="KHJ98453.1"/>
    </source>
</evidence>
<proteinExistence type="predicted"/>
<protein>
    <submittedName>
        <fullName evidence="2">PAN domain protein</fullName>
    </submittedName>
</protein>
<evidence type="ECO:0000313" key="3">
    <source>
        <dbReference type="Proteomes" id="UP000053660"/>
    </source>
</evidence>
<dbReference type="AlphaFoldDB" id="A0A0B1TLL5"/>
<gene>
    <name evidence="2" type="ORF">OESDEN_01571</name>
</gene>
<dbReference type="OrthoDB" id="5872028at2759"/>
<dbReference type="PROSITE" id="PS50948">
    <property type="entry name" value="PAN"/>
    <property type="match status" value="1"/>
</dbReference>
<feature type="domain" description="Apple" evidence="1">
    <location>
        <begin position="20"/>
        <end position="102"/>
    </location>
</feature>
<reference evidence="2 3" key="1">
    <citation type="submission" date="2014-03" db="EMBL/GenBank/DDBJ databases">
        <title>Draft genome of the hookworm Oesophagostomum dentatum.</title>
        <authorList>
            <person name="Mitreva M."/>
        </authorList>
    </citation>
    <scope>NUCLEOTIDE SEQUENCE [LARGE SCALE GENOMIC DNA]</scope>
    <source>
        <strain evidence="2 3">OD-Hann</strain>
    </source>
</reference>
<sequence length="148" mass="16563">MAFQCSSFVTELRLNSFSACPDNNIFVYVNESALDRTPYIFVELHADDLQDCIHKCFGNQFCYSLKYESTAVEPCSLYYFAAYNCSMQKLAHTSKVKYNGGAITIDCLRCPANGDFGQFASQLVNLSGGIILSKCHSAEDEQARSKWT</sequence>
<dbReference type="InterPro" id="IPR003609">
    <property type="entry name" value="Pan_app"/>
</dbReference>
<name>A0A0B1TLL5_OESDE</name>
<dbReference type="EMBL" id="KN549310">
    <property type="protein sequence ID" value="KHJ98453.1"/>
    <property type="molecule type" value="Genomic_DNA"/>
</dbReference>
<evidence type="ECO:0000259" key="1">
    <source>
        <dbReference type="PROSITE" id="PS50948"/>
    </source>
</evidence>
<accession>A0A0B1TLL5</accession>